<proteinExistence type="predicted"/>
<evidence type="ECO:0000313" key="2">
    <source>
        <dbReference type="Proteomes" id="UP000694866"/>
    </source>
</evidence>
<dbReference type="GeneID" id="105273702"/>
<organism evidence="2 3">
    <name type="scientific">Fopius arisanus</name>
    <dbReference type="NCBI Taxonomy" id="64838"/>
    <lineage>
        <taxon>Eukaryota</taxon>
        <taxon>Metazoa</taxon>
        <taxon>Ecdysozoa</taxon>
        <taxon>Arthropoda</taxon>
        <taxon>Hexapoda</taxon>
        <taxon>Insecta</taxon>
        <taxon>Pterygota</taxon>
        <taxon>Neoptera</taxon>
        <taxon>Endopterygota</taxon>
        <taxon>Hymenoptera</taxon>
        <taxon>Apocrita</taxon>
        <taxon>Ichneumonoidea</taxon>
        <taxon>Braconidae</taxon>
        <taxon>Opiinae</taxon>
        <taxon>Fopius</taxon>
    </lineage>
</organism>
<name>A0A9R1UBG0_9HYME</name>
<dbReference type="InterPro" id="IPR016024">
    <property type="entry name" value="ARM-type_fold"/>
</dbReference>
<feature type="domain" description="DUF3730" evidence="1">
    <location>
        <begin position="460"/>
        <end position="678"/>
    </location>
</feature>
<dbReference type="PANTHER" id="PTHR16212:SF4">
    <property type="entry name" value="FOCADHESIN"/>
    <property type="match status" value="1"/>
</dbReference>
<dbReference type="Gene3D" id="1.25.10.10">
    <property type="entry name" value="Leucine-rich Repeat Variant"/>
    <property type="match status" value="1"/>
</dbReference>
<dbReference type="InterPro" id="IPR045163">
    <property type="entry name" value="Focadhesin/RST1"/>
</dbReference>
<dbReference type="Pfam" id="PF12530">
    <property type="entry name" value="DUF3730"/>
    <property type="match status" value="1"/>
</dbReference>
<dbReference type="AlphaFoldDB" id="A0A9R1UBG0"/>
<dbReference type="RefSeq" id="XP_011314592.1">
    <property type="nucleotide sequence ID" value="XM_011316290.1"/>
</dbReference>
<reference evidence="3" key="1">
    <citation type="submission" date="2025-08" db="UniProtKB">
        <authorList>
            <consortium name="RefSeq"/>
        </authorList>
    </citation>
    <scope>IDENTIFICATION</scope>
    <source>
        <strain evidence="3">USDA-PBARC FA_bdor</strain>
        <tissue evidence="3">Whole organism</tissue>
    </source>
</reference>
<dbReference type="PANTHER" id="PTHR16212">
    <property type="entry name" value="FOCADHESIN FAMILY MEMBER"/>
    <property type="match status" value="1"/>
</dbReference>
<evidence type="ECO:0000313" key="3">
    <source>
        <dbReference type="RefSeq" id="XP_011314592.1"/>
    </source>
</evidence>
<protein>
    <submittedName>
        <fullName evidence="3">Focadhesin</fullName>
    </submittedName>
</protein>
<dbReference type="OrthoDB" id="6354723at2759"/>
<dbReference type="Proteomes" id="UP000694866">
    <property type="component" value="Unplaced"/>
</dbReference>
<gene>
    <name evidence="3" type="primary">LOC105273702</name>
</gene>
<accession>A0A9R1UBG0</accession>
<dbReference type="KEGG" id="fas:105273702"/>
<keyword evidence="2" id="KW-1185">Reference proteome</keyword>
<dbReference type="SUPFAM" id="SSF48371">
    <property type="entry name" value="ARM repeat"/>
    <property type="match status" value="1"/>
</dbReference>
<sequence>MNAVDCKIDSKAPVLVTHKISKILESVIKTIKSERDKDPLKIPELDVLFTQCKSENAAVSSVACQSLVCLVDTELLELTLILSRFISILGETKNYLSITSAICDLLKLDLRNRNSKDEYTCPFSLQAPQHPLITVLMQKNTVWRDILGHMQSMIHESDPKFLKHYIELLRPVFVYILCNPTDHLPESCKQQAWHLLIKSPESSDLQLEILQRLSTKTPNSCIDTSNRILELSEYSITGKNDELCQSLVPLVAAVILELLKHNSDPKPNILMLKTMIDYADAAVGTTVMFLLSEITEITPCVHLPSIIQIGSLILQKGICDEISCYAFLSSILPWMAYACQLSSEGLSTAKLLITSITSKTDWPKLVAPTTNRFSPVIRQCSPNYQFYGTICHHLTTESDRSTISWLERLLLTPGNVILTFKHVLSGLFLQAMNSEIVLRALKGLIRIAKDSPDTAPNILSVILHKLTKVKDIAETKDILFAVPELAVSKENIPTIIHVVKTLTSSEPVLKYLAIELYLKLREVEPRCHRYLVSALISLSDDDSSFMGTVTCANAMKIICERYPEHGAELVPLLSQIFNRCTNQTGSAASALALRGISALCVAGITDVYSTWRVLSPRMNEERRTVVISSICEFFGDVPSASPYLEEEVHELMEESLRKLWSFACHENKEIVRAAFQALASYKIHDMRVAYLPVSFTSHLSKSDEKKIGEGDLQNVQELTYVPGSCWIKMLENIRGQAMEAAGDFLIKFITEELYGYKSGIYTWSMGEPLNYKYLPDKSLAGSIGEYLRRAANKSSIQAVVVECMRIFSKKYPKALPIIQFHLFNDAINISEETRSYGVSLACHQAAVSPSAKEYLSKLLGEVSDCNSMNSEEFQKAWHLCTHLEDICRSASSSVLGPFLEAIINCIVERAIVNNENAVSMFNEVMKRCANVLHDDLVLHDNKTIIGNILERLGEKVDVDHKIYQSIVGAMLALPTEQIERMTLPSVWEEITTEKLEKAIEIRGGLVLKRDNEIPLSWMNEILRVSSTLPSVHGRLLKTLQRILRDLRHEKSNADWTWSLMYRIQVTILGTDDDQAIKVAEFMCDALFVTIIVLACDDCLLRDEGAIATSSGIRGELFPHAVYRIVQMPGWKNITQQIIEWLHVVRSSCLSAMYKSIFHNALSSLKNEKYLNEQWTRYFSVKSPLSIVVPSND</sequence>
<dbReference type="InterPro" id="IPR022542">
    <property type="entry name" value="FOCAD/RST1_DUF3730"/>
</dbReference>
<dbReference type="InterPro" id="IPR011989">
    <property type="entry name" value="ARM-like"/>
</dbReference>
<evidence type="ECO:0000259" key="1">
    <source>
        <dbReference type="Pfam" id="PF12530"/>
    </source>
</evidence>
<dbReference type="GO" id="GO:0060147">
    <property type="term" value="P:regulation of post-transcriptional gene silencing"/>
    <property type="evidence" value="ECO:0007669"/>
    <property type="project" value="InterPro"/>
</dbReference>